<sequence>MKQGDALIYGCVIIGGGIGFILDRALPGVIIGLGLGYLLKYAVVKDKEN</sequence>
<dbReference type="Proteomes" id="UP001500340">
    <property type="component" value="Unassembled WGS sequence"/>
</dbReference>
<evidence type="ECO:0000313" key="2">
    <source>
        <dbReference type="EMBL" id="GAA0399081.1"/>
    </source>
</evidence>
<evidence type="ECO:0000256" key="1">
    <source>
        <dbReference type="SAM" id="Phobius"/>
    </source>
</evidence>
<keyword evidence="1" id="KW-0812">Transmembrane</keyword>
<evidence type="ECO:0008006" key="4">
    <source>
        <dbReference type="Google" id="ProtNLM"/>
    </source>
</evidence>
<keyword evidence="1" id="KW-0472">Membrane</keyword>
<keyword evidence="3" id="KW-1185">Reference proteome</keyword>
<protein>
    <recommendedName>
        <fullName evidence="4">Molecular chaperone DnaJ</fullName>
    </recommendedName>
</protein>
<keyword evidence="1" id="KW-1133">Transmembrane helix</keyword>
<organism evidence="2 3">
    <name type="scientific">Paenibacillus motobuensis</name>
    <dbReference type="NCBI Taxonomy" id="295324"/>
    <lineage>
        <taxon>Bacteria</taxon>
        <taxon>Bacillati</taxon>
        <taxon>Bacillota</taxon>
        <taxon>Bacilli</taxon>
        <taxon>Bacillales</taxon>
        <taxon>Paenibacillaceae</taxon>
        <taxon>Paenibacillus</taxon>
    </lineage>
</organism>
<accession>A0ABN0YLG6</accession>
<reference evidence="2 3" key="1">
    <citation type="journal article" date="2019" name="Int. J. Syst. Evol. Microbiol.">
        <title>The Global Catalogue of Microorganisms (GCM) 10K type strain sequencing project: providing services to taxonomists for standard genome sequencing and annotation.</title>
        <authorList>
            <consortium name="The Broad Institute Genomics Platform"/>
            <consortium name="The Broad Institute Genome Sequencing Center for Infectious Disease"/>
            <person name="Wu L."/>
            <person name="Ma J."/>
        </authorList>
    </citation>
    <scope>NUCLEOTIDE SEQUENCE [LARGE SCALE GENOMIC DNA]</scope>
    <source>
        <strain evidence="2 3">JCM 12774</strain>
    </source>
</reference>
<evidence type="ECO:0000313" key="3">
    <source>
        <dbReference type="Proteomes" id="UP001500340"/>
    </source>
</evidence>
<proteinExistence type="predicted"/>
<feature type="transmembrane region" description="Helical" evidence="1">
    <location>
        <begin position="6"/>
        <end position="39"/>
    </location>
</feature>
<gene>
    <name evidence="2" type="ORF">GCM10008933_32120</name>
</gene>
<dbReference type="RefSeq" id="WP_343862897.1">
    <property type="nucleotide sequence ID" value="NZ_BAAACX010000015.1"/>
</dbReference>
<comment type="caution">
    <text evidence="2">The sequence shown here is derived from an EMBL/GenBank/DDBJ whole genome shotgun (WGS) entry which is preliminary data.</text>
</comment>
<name>A0ABN0YLG6_9BACL</name>
<dbReference type="EMBL" id="BAAACX010000015">
    <property type="protein sequence ID" value="GAA0399081.1"/>
    <property type="molecule type" value="Genomic_DNA"/>
</dbReference>